<dbReference type="InterPro" id="IPR013078">
    <property type="entry name" value="His_Pase_superF_clade-1"/>
</dbReference>
<dbReference type="AlphaFoldDB" id="A0A1M4VD68"/>
<dbReference type="SMART" id="SM00855">
    <property type="entry name" value="PGAM"/>
    <property type="match status" value="1"/>
</dbReference>
<protein>
    <submittedName>
        <fullName evidence="1">Probable phosphoglycerate mutase</fullName>
    </submittedName>
</protein>
<dbReference type="PANTHER" id="PTHR48100:SF62">
    <property type="entry name" value="GLUCOSYL-3-PHOSPHOGLYCERATE PHOSPHATASE"/>
    <property type="match status" value="1"/>
</dbReference>
<dbReference type="OrthoDB" id="9782128at2"/>
<evidence type="ECO:0000313" key="2">
    <source>
        <dbReference type="Proteomes" id="UP000184368"/>
    </source>
</evidence>
<dbReference type="InterPro" id="IPR029033">
    <property type="entry name" value="His_PPase_superfam"/>
</dbReference>
<dbReference type="SUPFAM" id="SSF53254">
    <property type="entry name" value="Phosphoglycerate mutase-like"/>
    <property type="match status" value="1"/>
</dbReference>
<keyword evidence="2" id="KW-1185">Reference proteome</keyword>
<dbReference type="GO" id="GO:0005737">
    <property type="term" value="C:cytoplasm"/>
    <property type="evidence" value="ECO:0007669"/>
    <property type="project" value="TreeGrafter"/>
</dbReference>
<reference evidence="1 2" key="1">
    <citation type="submission" date="2016-11" db="EMBL/GenBank/DDBJ databases">
        <authorList>
            <person name="Jaros S."/>
            <person name="Januszkiewicz K."/>
            <person name="Wedrychowicz H."/>
        </authorList>
    </citation>
    <scope>NUCLEOTIDE SEQUENCE [LARGE SCALE GENOMIC DNA]</scope>
    <source>
        <strain evidence="1 2">DSM 26897</strain>
    </source>
</reference>
<dbReference type="CDD" id="cd07067">
    <property type="entry name" value="HP_PGM_like"/>
    <property type="match status" value="1"/>
</dbReference>
<proteinExistence type="predicted"/>
<dbReference type="RefSeq" id="WP_073040322.1">
    <property type="nucleotide sequence ID" value="NZ_FQUO01000002.1"/>
</dbReference>
<name>A0A1M4VD68_9BACT</name>
<dbReference type="Proteomes" id="UP000184368">
    <property type="component" value="Unassembled WGS sequence"/>
</dbReference>
<dbReference type="PANTHER" id="PTHR48100">
    <property type="entry name" value="BROAD-SPECIFICITY PHOSPHATASE YOR283W-RELATED"/>
    <property type="match status" value="1"/>
</dbReference>
<dbReference type="PIRSF" id="PIRSF000709">
    <property type="entry name" value="6PFK_2-Ptase"/>
    <property type="match status" value="1"/>
</dbReference>
<dbReference type="STRING" id="1302690.BUE76_12605"/>
<dbReference type="EMBL" id="FQUO01000002">
    <property type="protein sequence ID" value="SHE66863.1"/>
    <property type="molecule type" value="Genomic_DNA"/>
</dbReference>
<gene>
    <name evidence="1" type="ORF">SAMN05444008_102224</name>
</gene>
<evidence type="ECO:0000313" key="1">
    <source>
        <dbReference type="EMBL" id="SHE66863.1"/>
    </source>
</evidence>
<dbReference type="Gene3D" id="3.40.50.1240">
    <property type="entry name" value="Phosphoglycerate mutase-like"/>
    <property type="match status" value="1"/>
</dbReference>
<organism evidence="1 2">
    <name type="scientific">Cnuella takakiae</name>
    <dbReference type="NCBI Taxonomy" id="1302690"/>
    <lineage>
        <taxon>Bacteria</taxon>
        <taxon>Pseudomonadati</taxon>
        <taxon>Bacteroidota</taxon>
        <taxon>Chitinophagia</taxon>
        <taxon>Chitinophagales</taxon>
        <taxon>Chitinophagaceae</taxon>
        <taxon>Cnuella</taxon>
    </lineage>
</organism>
<dbReference type="GO" id="GO:0016791">
    <property type="term" value="F:phosphatase activity"/>
    <property type="evidence" value="ECO:0007669"/>
    <property type="project" value="TreeGrafter"/>
</dbReference>
<dbReference type="InterPro" id="IPR050275">
    <property type="entry name" value="PGM_Phosphatase"/>
</dbReference>
<sequence length="200" mass="22002">MTTFILIRHATTIDVGTRLSGRKEGVVLTETGVAEADALAQRLSGLQVAALYSSPMERAQATAAPLAQVWGKEVAVMEAFNEIDFGAWTQAQFSGLHSDPQFALFNQFRSHTRIPGGETMLEAQCRMVQGLQQLMQQHPQQKVAIVSHCDMIKAVVAYYLGMSLDHLLRLDIEPASVTVLTVYPETTRLQLLNHRGAVVL</sequence>
<dbReference type="Pfam" id="PF00300">
    <property type="entry name" value="His_Phos_1"/>
    <property type="match status" value="1"/>
</dbReference>
<accession>A0A1M4VD68</accession>